<dbReference type="Gene3D" id="3.40.50.2020">
    <property type="match status" value="1"/>
</dbReference>
<dbReference type="CDD" id="cd06223">
    <property type="entry name" value="PRTases_typeI"/>
    <property type="match status" value="1"/>
</dbReference>
<sequence length="150" mass="16100">MQLLGQVGGVIDGSHVVYTSRKHGRGYINWVRVLNDNRAALATAIAMRDLVDGLEFDTVVGPTHTGDKVASNLSLVAAIVGREMWAVYAQEAEGEATILFQGEERQVKARSFPRGQTDFVAGCRVLVVDDVLTTGGTILETIVAVEQIGC</sequence>
<dbReference type="EMBL" id="MHCS01000009">
    <property type="protein sequence ID" value="OGY26857.1"/>
    <property type="molecule type" value="Genomic_DNA"/>
</dbReference>
<dbReference type="STRING" id="1802596.A2Z11_01610"/>
<gene>
    <name evidence="2" type="ORF">A2Z11_01610</name>
</gene>
<dbReference type="InterPro" id="IPR029057">
    <property type="entry name" value="PRTase-like"/>
</dbReference>
<evidence type="ECO:0000313" key="3">
    <source>
        <dbReference type="Proteomes" id="UP000176389"/>
    </source>
</evidence>
<organism evidence="2 3">
    <name type="scientific">Candidatus Woykebacteria bacterium RBG_16_43_9</name>
    <dbReference type="NCBI Taxonomy" id="1802596"/>
    <lineage>
        <taxon>Bacteria</taxon>
        <taxon>Candidatus Woykeibacteriota</taxon>
    </lineage>
</organism>
<dbReference type="SUPFAM" id="SSF53271">
    <property type="entry name" value="PRTase-like"/>
    <property type="match status" value="1"/>
</dbReference>
<proteinExistence type="predicted"/>
<dbReference type="Pfam" id="PF00156">
    <property type="entry name" value="Pribosyltran"/>
    <property type="match status" value="1"/>
</dbReference>
<feature type="non-terminal residue" evidence="2">
    <location>
        <position position="150"/>
    </location>
</feature>
<dbReference type="InterPro" id="IPR000836">
    <property type="entry name" value="PRTase_dom"/>
</dbReference>
<evidence type="ECO:0000259" key="1">
    <source>
        <dbReference type="Pfam" id="PF00156"/>
    </source>
</evidence>
<reference evidence="2 3" key="1">
    <citation type="journal article" date="2016" name="Nat. Commun.">
        <title>Thousands of microbial genomes shed light on interconnected biogeochemical processes in an aquifer system.</title>
        <authorList>
            <person name="Anantharaman K."/>
            <person name="Brown C.T."/>
            <person name="Hug L.A."/>
            <person name="Sharon I."/>
            <person name="Castelle C.J."/>
            <person name="Probst A.J."/>
            <person name="Thomas B.C."/>
            <person name="Singh A."/>
            <person name="Wilkins M.J."/>
            <person name="Karaoz U."/>
            <person name="Brodie E.L."/>
            <person name="Williams K.H."/>
            <person name="Hubbard S.S."/>
            <person name="Banfield J.F."/>
        </authorList>
    </citation>
    <scope>NUCLEOTIDE SEQUENCE [LARGE SCALE GENOMIC DNA]</scope>
</reference>
<evidence type="ECO:0000313" key="2">
    <source>
        <dbReference type="EMBL" id="OGY26857.1"/>
    </source>
</evidence>
<comment type="caution">
    <text evidence="2">The sequence shown here is derived from an EMBL/GenBank/DDBJ whole genome shotgun (WGS) entry which is preliminary data.</text>
</comment>
<accession>A0A1G1WHZ7</accession>
<dbReference type="AlphaFoldDB" id="A0A1G1WHZ7"/>
<protein>
    <recommendedName>
        <fullName evidence="1">Phosphoribosyltransferase domain-containing protein</fullName>
    </recommendedName>
</protein>
<dbReference type="Proteomes" id="UP000176389">
    <property type="component" value="Unassembled WGS sequence"/>
</dbReference>
<name>A0A1G1WHZ7_9BACT</name>
<feature type="domain" description="Phosphoribosyltransferase" evidence="1">
    <location>
        <begin position="51"/>
        <end position="149"/>
    </location>
</feature>